<dbReference type="Gene3D" id="1.10.10.10">
    <property type="entry name" value="Winged helix-like DNA-binding domain superfamily/Winged helix DNA-binding domain"/>
    <property type="match status" value="1"/>
</dbReference>
<accession>A0ABZ1BWQ0</accession>
<dbReference type="PROSITE" id="PS50949">
    <property type="entry name" value="HTH_GNTR"/>
    <property type="match status" value="1"/>
</dbReference>
<keyword evidence="6" id="KW-1185">Reference proteome</keyword>
<dbReference type="Proteomes" id="UP001332192">
    <property type="component" value="Chromosome"/>
</dbReference>
<evidence type="ECO:0000256" key="2">
    <source>
        <dbReference type="ARBA" id="ARBA00023125"/>
    </source>
</evidence>
<evidence type="ECO:0000313" key="5">
    <source>
        <dbReference type="EMBL" id="WRP17231.1"/>
    </source>
</evidence>
<gene>
    <name evidence="5" type="ORF">U7230_14290</name>
</gene>
<dbReference type="PANTHER" id="PTHR38445">
    <property type="entry name" value="HTH-TYPE TRANSCRIPTIONAL REPRESSOR YTRA"/>
    <property type="match status" value="1"/>
</dbReference>
<name>A0ABZ1BWQ0_9FIRM</name>
<dbReference type="PANTHER" id="PTHR38445:SF6">
    <property type="entry name" value="GNTR-FAMILY TRANSCRIPTIONAL REGULATOR"/>
    <property type="match status" value="1"/>
</dbReference>
<evidence type="ECO:0000259" key="4">
    <source>
        <dbReference type="PROSITE" id="PS50949"/>
    </source>
</evidence>
<dbReference type="InterPro" id="IPR000524">
    <property type="entry name" value="Tscrpt_reg_HTH_GntR"/>
</dbReference>
<dbReference type="RefSeq" id="WP_324716503.1">
    <property type="nucleotide sequence ID" value="NZ_CP141615.1"/>
</dbReference>
<evidence type="ECO:0000256" key="3">
    <source>
        <dbReference type="ARBA" id="ARBA00023163"/>
    </source>
</evidence>
<dbReference type="SMART" id="SM00345">
    <property type="entry name" value="HTH_GNTR"/>
    <property type="match status" value="1"/>
</dbReference>
<keyword evidence="1" id="KW-0805">Transcription regulation</keyword>
<dbReference type="Pfam" id="PF00392">
    <property type="entry name" value="GntR"/>
    <property type="match status" value="1"/>
</dbReference>
<dbReference type="InterPro" id="IPR036390">
    <property type="entry name" value="WH_DNA-bd_sf"/>
</dbReference>
<keyword evidence="3" id="KW-0804">Transcription</keyword>
<dbReference type="CDD" id="cd07377">
    <property type="entry name" value="WHTH_GntR"/>
    <property type="match status" value="1"/>
</dbReference>
<dbReference type="EMBL" id="CP141615">
    <property type="protein sequence ID" value="WRP17231.1"/>
    <property type="molecule type" value="Genomic_DNA"/>
</dbReference>
<dbReference type="SUPFAM" id="SSF46785">
    <property type="entry name" value="Winged helix' DNA-binding domain"/>
    <property type="match status" value="1"/>
</dbReference>
<organism evidence="5 6">
    <name type="scientific">Carboxydichorda subterranea</name>
    <dbReference type="NCBI Taxonomy" id="3109565"/>
    <lineage>
        <taxon>Bacteria</taxon>
        <taxon>Bacillati</taxon>
        <taxon>Bacillota</taxon>
        <taxon>Limnochordia</taxon>
        <taxon>Limnochordales</taxon>
        <taxon>Geochordaceae</taxon>
        <taxon>Carboxydichorda</taxon>
    </lineage>
</organism>
<evidence type="ECO:0000256" key="1">
    <source>
        <dbReference type="ARBA" id="ARBA00023015"/>
    </source>
</evidence>
<sequence>MESPRPIYLQIIDEVKRAMARRDLLPGDRIPSQRELAQMLRVNPNTVQRAFREMEVLGLVETVRGEGTFVRDDPALLSQVRSEMARQAVAHFVKQIRGLGFAEEEAVSMVRAAFRQSEPEGDRRA</sequence>
<evidence type="ECO:0000313" key="6">
    <source>
        <dbReference type="Proteomes" id="UP001332192"/>
    </source>
</evidence>
<proteinExistence type="predicted"/>
<feature type="domain" description="HTH gntR-type" evidence="4">
    <location>
        <begin position="5"/>
        <end position="73"/>
    </location>
</feature>
<dbReference type="InterPro" id="IPR036388">
    <property type="entry name" value="WH-like_DNA-bd_sf"/>
</dbReference>
<reference evidence="5 6" key="1">
    <citation type="journal article" date="2024" name="Front. Microbiol.">
        <title>Novel thermophilic genera Geochorda gen. nov. and Carboxydochorda gen. nov. from the deep terrestrial subsurface reveal the ecophysiological diversity in the class Limnochordia.</title>
        <authorList>
            <person name="Karnachuk O.V."/>
            <person name="Lukina A.P."/>
            <person name="Avakyan M.R."/>
            <person name="Kadnikov V.V."/>
            <person name="Begmatov S."/>
            <person name="Beletsky A.V."/>
            <person name="Vlasova K.G."/>
            <person name="Novikov A.A."/>
            <person name="Shcherbakova V.A."/>
            <person name="Mardanov A.V."/>
            <person name="Ravin N.V."/>
        </authorList>
    </citation>
    <scope>NUCLEOTIDE SEQUENCE [LARGE SCALE GENOMIC DNA]</scope>
    <source>
        <strain evidence="5 6">L945</strain>
    </source>
</reference>
<protein>
    <submittedName>
        <fullName evidence="5">GntR family transcriptional regulator</fullName>
    </submittedName>
</protein>
<keyword evidence="2" id="KW-0238">DNA-binding</keyword>